<feature type="compositionally biased region" description="Basic and acidic residues" evidence="7">
    <location>
        <begin position="320"/>
        <end position="338"/>
    </location>
</feature>
<feature type="compositionally biased region" description="Pro residues" evidence="7">
    <location>
        <begin position="391"/>
        <end position="402"/>
    </location>
</feature>
<feature type="compositionally biased region" description="Basic and acidic residues" evidence="7">
    <location>
        <begin position="238"/>
        <end position="253"/>
    </location>
</feature>
<feature type="domain" description="CWF21" evidence="8">
    <location>
        <begin position="54"/>
        <end position="99"/>
    </location>
</feature>
<proteinExistence type="inferred from homology"/>
<accession>A0A5C3L3B6</accession>
<feature type="region of interest" description="Disordered" evidence="7">
    <location>
        <begin position="101"/>
        <end position="458"/>
    </location>
</feature>
<keyword evidence="4" id="KW-0747">Spliceosome</keyword>
<evidence type="ECO:0000256" key="4">
    <source>
        <dbReference type="ARBA" id="ARBA00022728"/>
    </source>
</evidence>
<dbReference type="Gene3D" id="6.10.140.420">
    <property type="match status" value="1"/>
</dbReference>
<feature type="compositionally biased region" description="Basic and acidic residues" evidence="7">
    <location>
        <begin position="370"/>
        <end position="385"/>
    </location>
</feature>
<keyword evidence="3" id="KW-0507">mRNA processing</keyword>
<comment type="similarity">
    <text evidence="2">Belongs to the CWC21 family.</text>
</comment>
<evidence type="ECO:0000256" key="7">
    <source>
        <dbReference type="SAM" id="MobiDB-lite"/>
    </source>
</evidence>
<evidence type="ECO:0000313" key="9">
    <source>
        <dbReference type="EMBL" id="TFK27043.1"/>
    </source>
</evidence>
<protein>
    <recommendedName>
        <fullName evidence="8">CWF21 domain-containing protein</fullName>
    </recommendedName>
</protein>
<evidence type="ECO:0000256" key="1">
    <source>
        <dbReference type="ARBA" id="ARBA00004123"/>
    </source>
</evidence>
<keyword evidence="5" id="KW-0508">mRNA splicing</keyword>
<dbReference type="GO" id="GO:0006397">
    <property type="term" value="P:mRNA processing"/>
    <property type="evidence" value="ECO:0007669"/>
    <property type="project" value="UniProtKB-KW"/>
</dbReference>
<comment type="subcellular location">
    <subcellularLocation>
        <location evidence="1">Nucleus</location>
    </subcellularLocation>
</comment>
<dbReference type="Proteomes" id="UP000307440">
    <property type="component" value="Unassembled WGS sequence"/>
</dbReference>
<keyword evidence="6" id="KW-0539">Nucleus</keyword>
<dbReference type="InterPro" id="IPR013170">
    <property type="entry name" value="mRNA_splic_Cwf21_dom"/>
</dbReference>
<evidence type="ECO:0000259" key="8">
    <source>
        <dbReference type="SMART" id="SM01115"/>
    </source>
</evidence>
<feature type="compositionally biased region" description="Basic and acidic residues" evidence="7">
    <location>
        <begin position="43"/>
        <end position="56"/>
    </location>
</feature>
<feature type="region of interest" description="Disordered" evidence="7">
    <location>
        <begin position="1"/>
        <end position="56"/>
    </location>
</feature>
<dbReference type="GO" id="GO:0008380">
    <property type="term" value="P:RNA splicing"/>
    <property type="evidence" value="ECO:0007669"/>
    <property type="project" value="UniProtKB-KW"/>
</dbReference>
<gene>
    <name evidence="9" type="ORF">FA15DRAFT_754553</name>
</gene>
<sequence length="458" mass="51384">MYNGIGLTTPRGSGTSGYVIRNLSTLRSHQQSNHQDSSWDAGPPKHREPDAGILEHEKKRAVEVKCFELQSKLEDDEVDESEIEKQVSALREKLLENLNAPLKNQRSFKPSDTHGIAAAKKDELQRMARALGTRSDYQEGDSFDKEKQEELKLKRIAEREEREKKKAEDKRNMAEQKKKWEQDKKQKEENRRKEFEKSGENGGRGRGMPPPAIPTGPRKGRMGPPPSRGRGGNPRGNSRSDSRNPARNRRESPPPRTRKRSPSGSLSRSRSPHGQHKRPARDRSASPRHKSPSRSRSPLRKDRKRASPSRSRSRSPRSRSRSDVRSRSRSSSRSDSRPRSPAPRYRRSDSPPPSSARKPRSPVPTPGYTHGRDARDGGRGRDIPPHIRRGSPPPRGPPPSRPPVLGRDQERSRSPRRGGPPPRGRTPEKKGSGGRGRSASTGSAMSVSTARSRSRSRD</sequence>
<dbReference type="Pfam" id="PF08312">
    <property type="entry name" value="cwf21"/>
    <property type="match status" value="1"/>
</dbReference>
<keyword evidence="10" id="KW-1185">Reference proteome</keyword>
<organism evidence="9 10">
    <name type="scientific">Coprinopsis marcescibilis</name>
    <name type="common">Agaric fungus</name>
    <name type="synonym">Psathyrella marcescibilis</name>
    <dbReference type="NCBI Taxonomy" id="230819"/>
    <lineage>
        <taxon>Eukaryota</taxon>
        <taxon>Fungi</taxon>
        <taxon>Dikarya</taxon>
        <taxon>Basidiomycota</taxon>
        <taxon>Agaricomycotina</taxon>
        <taxon>Agaricomycetes</taxon>
        <taxon>Agaricomycetidae</taxon>
        <taxon>Agaricales</taxon>
        <taxon>Agaricineae</taxon>
        <taxon>Psathyrellaceae</taxon>
        <taxon>Coprinopsis</taxon>
    </lineage>
</organism>
<feature type="compositionally biased region" description="Basic residues" evidence="7">
    <location>
        <begin position="270"/>
        <end position="319"/>
    </location>
</feature>
<feature type="compositionally biased region" description="Basic and acidic residues" evidence="7">
    <location>
        <begin position="142"/>
        <end position="199"/>
    </location>
</feature>
<dbReference type="GO" id="GO:0005681">
    <property type="term" value="C:spliceosomal complex"/>
    <property type="evidence" value="ECO:0007669"/>
    <property type="project" value="UniProtKB-KW"/>
</dbReference>
<feature type="compositionally biased region" description="Low complexity" evidence="7">
    <location>
        <begin position="437"/>
        <end position="451"/>
    </location>
</feature>
<dbReference type="InterPro" id="IPR051372">
    <property type="entry name" value="CWC21"/>
</dbReference>
<dbReference type="PANTHER" id="PTHR36562">
    <property type="entry name" value="SERINE/ARGININE REPETITIVE MATRIX 2"/>
    <property type="match status" value="1"/>
</dbReference>
<dbReference type="PANTHER" id="PTHR36562:SF5">
    <property type="entry name" value="SERINE_ARGININE REPETITIVE MATRIX 2"/>
    <property type="match status" value="1"/>
</dbReference>
<dbReference type="CDD" id="cd21372">
    <property type="entry name" value="cwf21_CWC21-like"/>
    <property type="match status" value="1"/>
</dbReference>
<reference evidence="9 10" key="1">
    <citation type="journal article" date="2019" name="Nat. Ecol. Evol.">
        <title>Megaphylogeny resolves global patterns of mushroom evolution.</title>
        <authorList>
            <person name="Varga T."/>
            <person name="Krizsan K."/>
            <person name="Foldi C."/>
            <person name="Dima B."/>
            <person name="Sanchez-Garcia M."/>
            <person name="Sanchez-Ramirez S."/>
            <person name="Szollosi G.J."/>
            <person name="Szarkandi J.G."/>
            <person name="Papp V."/>
            <person name="Albert L."/>
            <person name="Andreopoulos W."/>
            <person name="Angelini C."/>
            <person name="Antonin V."/>
            <person name="Barry K.W."/>
            <person name="Bougher N.L."/>
            <person name="Buchanan P."/>
            <person name="Buyck B."/>
            <person name="Bense V."/>
            <person name="Catcheside P."/>
            <person name="Chovatia M."/>
            <person name="Cooper J."/>
            <person name="Damon W."/>
            <person name="Desjardin D."/>
            <person name="Finy P."/>
            <person name="Geml J."/>
            <person name="Haridas S."/>
            <person name="Hughes K."/>
            <person name="Justo A."/>
            <person name="Karasinski D."/>
            <person name="Kautmanova I."/>
            <person name="Kiss B."/>
            <person name="Kocsube S."/>
            <person name="Kotiranta H."/>
            <person name="LaButti K.M."/>
            <person name="Lechner B.E."/>
            <person name="Liimatainen K."/>
            <person name="Lipzen A."/>
            <person name="Lukacs Z."/>
            <person name="Mihaltcheva S."/>
            <person name="Morgado L.N."/>
            <person name="Niskanen T."/>
            <person name="Noordeloos M.E."/>
            <person name="Ohm R.A."/>
            <person name="Ortiz-Santana B."/>
            <person name="Ovrebo C."/>
            <person name="Racz N."/>
            <person name="Riley R."/>
            <person name="Savchenko A."/>
            <person name="Shiryaev A."/>
            <person name="Soop K."/>
            <person name="Spirin V."/>
            <person name="Szebenyi C."/>
            <person name="Tomsovsky M."/>
            <person name="Tulloss R.E."/>
            <person name="Uehling J."/>
            <person name="Grigoriev I.V."/>
            <person name="Vagvolgyi C."/>
            <person name="Papp T."/>
            <person name="Martin F.M."/>
            <person name="Miettinen O."/>
            <person name="Hibbett D.S."/>
            <person name="Nagy L.G."/>
        </authorList>
    </citation>
    <scope>NUCLEOTIDE SEQUENCE [LARGE SCALE GENOMIC DNA]</scope>
    <source>
        <strain evidence="9 10">CBS 121175</strain>
    </source>
</reference>
<dbReference type="SMART" id="SM01115">
    <property type="entry name" value="cwf21"/>
    <property type="match status" value="1"/>
</dbReference>
<dbReference type="STRING" id="230819.A0A5C3L3B6"/>
<dbReference type="EMBL" id="ML210168">
    <property type="protein sequence ID" value="TFK27043.1"/>
    <property type="molecule type" value="Genomic_DNA"/>
</dbReference>
<dbReference type="OrthoDB" id="10267305at2759"/>
<feature type="compositionally biased region" description="Polar residues" evidence="7">
    <location>
        <begin position="22"/>
        <end position="38"/>
    </location>
</feature>
<evidence type="ECO:0000256" key="5">
    <source>
        <dbReference type="ARBA" id="ARBA00023187"/>
    </source>
</evidence>
<evidence type="ECO:0000313" key="10">
    <source>
        <dbReference type="Proteomes" id="UP000307440"/>
    </source>
</evidence>
<evidence type="ECO:0000256" key="2">
    <source>
        <dbReference type="ARBA" id="ARBA00005954"/>
    </source>
</evidence>
<evidence type="ECO:0000256" key="6">
    <source>
        <dbReference type="ARBA" id="ARBA00023242"/>
    </source>
</evidence>
<name>A0A5C3L3B6_COPMA</name>
<dbReference type="AlphaFoldDB" id="A0A5C3L3B6"/>
<evidence type="ECO:0000256" key="3">
    <source>
        <dbReference type="ARBA" id="ARBA00022664"/>
    </source>
</evidence>